<organism evidence="3 4">
    <name type="scientific">Cellulophaga fucicola</name>
    <dbReference type="NCBI Taxonomy" id="76595"/>
    <lineage>
        <taxon>Bacteria</taxon>
        <taxon>Pseudomonadati</taxon>
        <taxon>Bacteroidota</taxon>
        <taxon>Flavobacteriia</taxon>
        <taxon>Flavobacteriales</taxon>
        <taxon>Flavobacteriaceae</taxon>
        <taxon>Cellulophaga</taxon>
    </lineage>
</organism>
<name>A0A1K1R298_9FLAO</name>
<dbReference type="EMBL" id="FPIY01000006">
    <property type="protein sequence ID" value="SFW66256.1"/>
    <property type="molecule type" value="Genomic_DNA"/>
</dbReference>
<dbReference type="Gene3D" id="2.60.40.1180">
    <property type="entry name" value="Golgi alpha-mannosidase II"/>
    <property type="match status" value="1"/>
</dbReference>
<accession>A0A1K1R298</accession>
<dbReference type="OrthoDB" id="974840at2"/>
<dbReference type="RefSeq" id="WP_072304846.1">
    <property type="nucleotide sequence ID" value="NZ_FPIY01000006.1"/>
</dbReference>
<protein>
    <recommendedName>
        <fullName evidence="5">Beta-agarase</fullName>
    </recommendedName>
</protein>
<dbReference type="Pfam" id="PF18040">
    <property type="entry name" value="BPA_C"/>
    <property type="match status" value="1"/>
</dbReference>
<dbReference type="Gene3D" id="3.20.20.80">
    <property type="entry name" value="Glycosidases"/>
    <property type="match status" value="1"/>
</dbReference>
<dbReference type="SUPFAM" id="SSF51445">
    <property type="entry name" value="(Trans)glycosidases"/>
    <property type="match status" value="1"/>
</dbReference>
<dbReference type="InterPro" id="IPR017853">
    <property type="entry name" value="GH"/>
</dbReference>
<dbReference type="InterPro" id="IPR040527">
    <property type="entry name" value="Beta-sand_Porphyrn"/>
</dbReference>
<reference evidence="4" key="1">
    <citation type="submission" date="2016-11" db="EMBL/GenBank/DDBJ databases">
        <authorList>
            <person name="Varghese N."/>
            <person name="Submissions S."/>
        </authorList>
    </citation>
    <scope>NUCLEOTIDE SEQUENCE [LARGE SCALE GENOMIC DNA]</scope>
    <source>
        <strain evidence="4">DSM 24786</strain>
    </source>
</reference>
<feature type="domain" description="Porphyranase beta-sandwich" evidence="2">
    <location>
        <begin position="394"/>
        <end position="497"/>
    </location>
</feature>
<sequence>MKNQQLFFAIYFITLVGFSQNNTVQIDFTTQKFIGSESELNREKYFAMHSSYNNGDLADDPDYLFNDLGIKFGRTFGGPGPYSKYKKGDMSVQNAKKLALENAERYKNSPLYATQKTTDLIITDHPRDAYKLGMDFEKTATFNVAYIKKAYPVMPKYYEVMNEPFVHAKDFVDSYDKTPKVISEMSEFHKIVADKVHAEIPNIMVGGYSAAWPEYDKNNFAIWNTRMKVFMDIAGESMQFFATHIYDGRNVEGDFNYRSGSNSEAILDLIESYSYQKWGVVKPHLISEYGYTAKGLQGQPYSPILNGVCLTSYNNILMSLLDKPDRLLKAVPFITGKATWFYKDSRNPEGHPYPWVLLRKEKNGTYKYTHLRKFWQLWKDVQGNRVYATSNNPDIQVHVFANKNKGYVALNNLADDAQKINLDFLNSSKQLIKNATIKRSYNNKNGIPKLVLFTNAKDTKEITLKAGETVVIDYDLTNYEFLNTVKENNYYAKNCLQEIKANNPIIFSVDNVTSSNKGNATLKMGLGRTHNLSKKPIVKINGTIVTVPTNWAGYDQTGREQFFGVIPIPVALDNIKNGTNTVELTFPDTGGYVSSIIMNTENFKN</sequence>
<dbReference type="Pfam" id="PF18206">
    <property type="entry name" value="Porphyrn_cat_1"/>
    <property type="match status" value="1"/>
</dbReference>
<proteinExistence type="predicted"/>
<dbReference type="AlphaFoldDB" id="A0A1K1R298"/>
<evidence type="ECO:0000313" key="4">
    <source>
        <dbReference type="Proteomes" id="UP000183257"/>
    </source>
</evidence>
<keyword evidence="4" id="KW-1185">Reference proteome</keyword>
<dbReference type="InterPro" id="IPR013780">
    <property type="entry name" value="Glyco_hydro_b"/>
</dbReference>
<evidence type="ECO:0000313" key="3">
    <source>
        <dbReference type="EMBL" id="SFW66256.1"/>
    </source>
</evidence>
<dbReference type="InterPro" id="IPR041224">
    <property type="entry name" value="BPA_C"/>
</dbReference>
<dbReference type="CDD" id="cd21510">
    <property type="entry name" value="agarase_cat"/>
    <property type="match status" value="1"/>
</dbReference>
<evidence type="ECO:0000259" key="2">
    <source>
        <dbReference type="Pfam" id="PF18206"/>
    </source>
</evidence>
<dbReference type="Gene3D" id="2.60.120.1200">
    <property type="match status" value="1"/>
</dbReference>
<evidence type="ECO:0000259" key="1">
    <source>
        <dbReference type="Pfam" id="PF18040"/>
    </source>
</evidence>
<feature type="domain" description="Beta-porphyranase A C-terminal" evidence="1">
    <location>
        <begin position="507"/>
        <end position="599"/>
    </location>
</feature>
<dbReference type="STRING" id="76595.SAMN05660313_03232"/>
<dbReference type="Proteomes" id="UP000183257">
    <property type="component" value="Unassembled WGS sequence"/>
</dbReference>
<gene>
    <name evidence="3" type="ORF">SAMN05660313_03232</name>
</gene>
<evidence type="ECO:0008006" key="5">
    <source>
        <dbReference type="Google" id="ProtNLM"/>
    </source>
</evidence>